<proteinExistence type="inferred from homology"/>
<evidence type="ECO:0000256" key="6">
    <source>
        <dbReference type="ARBA" id="ARBA00022833"/>
    </source>
</evidence>
<dbReference type="GO" id="GO:0008237">
    <property type="term" value="F:metallopeptidase activity"/>
    <property type="evidence" value="ECO:0007669"/>
    <property type="project" value="UniProtKB-KW"/>
</dbReference>
<dbReference type="PANTHER" id="PTHR47466:SF1">
    <property type="entry name" value="METALLOPROTEASE MEP1 (AFU_ORTHOLOGUE AFUA_1G07730)-RELATED"/>
    <property type="match status" value="1"/>
</dbReference>
<sequence>MAALVRLAAVPGLLPAEDDGDAYEALLMQQQPQQQQQPLMVDITSSGSSSSSSSSSVLAVVAAAGPPAAAVVAAAAERRMALYMAVKDVFAWLAGRQQQQKGEEDGEEGGVSSPHSQQRCAGLADTACVRDEVLAAASAPGGALAGAAARTAHCCGMGPGALAEAAAALAAALAALGGTPERRQALLRAAEGVSRAHSCTCGAGGGHGGGLPHTHDDEEEDADHHHGHGARRRLQQLGSAVEMRNIEANYNMPPTAAPEPTGSSPVELKIPMIFHVLSYKDPVSGVVGPPGWSEAPQLSRRLLAAMDVLSRGTGIGVWLQELRWDPAQYPYLNVGKSWEEWQACARALATYQYEADCIRRTAPLVNFPRAVNVYFIGDSILRNGSFGLGAAGNSAVGSPAVGPLKWPVWVVWTAMDSDARGGYNGARYVETGAATVLHELGHFLGLQHTFPAAVQEQQDSGGGGDAAAAEADPRCAADADGVADTPTVAVGAGTTGAATFFTNKAVYDQCNTYLFSSLKGAYASVPSRLGIPDGDKNPWADSCPRQPGYDELANYMTYTIPPCNAALGHFTQGQVDRMLTVIRSNRHMYAWGRYYAVVAPPKNNFGGGGGGPDVGIPDLSAPPPPFRSSGGGGGGGSGKYAPSYADKCKVCVCAQ</sequence>
<comment type="caution">
    <text evidence="11">The sequence shown here is derived from an EMBL/GenBank/DDBJ whole genome shotgun (WGS) entry which is preliminary data.</text>
</comment>
<keyword evidence="6" id="KW-0862">Zinc</keyword>
<keyword evidence="12" id="KW-1185">Reference proteome</keyword>
<evidence type="ECO:0000256" key="8">
    <source>
        <dbReference type="ARBA" id="ARBA00023157"/>
    </source>
</evidence>
<keyword evidence="2" id="KW-0645">Protease</keyword>
<evidence type="ECO:0000313" key="11">
    <source>
        <dbReference type="EMBL" id="KAG2423481.1"/>
    </source>
</evidence>
<dbReference type="Gene3D" id="3.40.390.10">
    <property type="entry name" value="Collagenase (Catalytic Domain)"/>
    <property type="match status" value="1"/>
</dbReference>
<evidence type="ECO:0000256" key="3">
    <source>
        <dbReference type="ARBA" id="ARBA00022723"/>
    </source>
</evidence>
<dbReference type="InterPro" id="IPR024079">
    <property type="entry name" value="MetalloPept_cat_dom_sf"/>
</dbReference>
<comment type="similarity">
    <text evidence="1">Belongs to the peptidase M43B family.</text>
</comment>
<feature type="region of interest" description="Disordered" evidence="9">
    <location>
        <begin position="207"/>
        <end position="233"/>
    </location>
</feature>
<evidence type="ECO:0000313" key="12">
    <source>
        <dbReference type="Proteomes" id="UP000613740"/>
    </source>
</evidence>
<reference evidence="11" key="1">
    <citation type="journal article" date="2020" name="bioRxiv">
        <title>Comparative genomics of Chlamydomonas.</title>
        <authorList>
            <person name="Craig R.J."/>
            <person name="Hasan A.R."/>
            <person name="Ness R.W."/>
            <person name="Keightley P.D."/>
        </authorList>
    </citation>
    <scope>NUCLEOTIDE SEQUENCE</scope>
    <source>
        <strain evidence="11">CCAP 11/173</strain>
    </source>
</reference>
<evidence type="ECO:0000256" key="9">
    <source>
        <dbReference type="SAM" id="MobiDB-lite"/>
    </source>
</evidence>
<dbReference type="SUPFAM" id="SSF55486">
    <property type="entry name" value="Metalloproteases ('zincins'), catalytic domain"/>
    <property type="match status" value="1"/>
</dbReference>
<evidence type="ECO:0000256" key="2">
    <source>
        <dbReference type="ARBA" id="ARBA00022670"/>
    </source>
</evidence>
<dbReference type="Proteomes" id="UP000613740">
    <property type="component" value="Unassembled WGS sequence"/>
</dbReference>
<dbReference type="InterPro" id="IPR008754">
    <property type="entry name" value="Peptidase_M43"/>
</dbReference>
<organism evidence="11 12">
    <name type="scientific">Chlamydomonas schloesseri</name>
    <dbReference type="NCBI Taxonomy" id="2026947"/>
    <lineage>
        <taxon>Eukaryota</taxon>
        <taxon>Viridiplantae</taxon>
        <taxon>Chlorophyta</taxon>
        <taxon>core chlorophytes</taxon>
        <taxon>Chlorophyceae</taxon>
        <taxon>CS clade</taxon>
        <taxon>Chlamydomonadales</taxon>
        <taxon>Chlamydomonadaceae</taxon>
        <taxon>Chlamydomonas</taxon>
    </lineage>
</organism>
<dbReference type="EMBL" id="JAEHOD010000142">
    <property type="protein sequence ID" value="KAG2423481.1"/>
    <property type="molecule type" value="Genomic_DNA"/>
</dbReference>
<keyword evidence="8" id="KW-1015">Disulfide bond</keyword>
<dbReference type="Pfam" id="PF05572">
    <property type="entry name" value="Peptidase_M43"/>
    <property type="match status" value="1"/>
</dbReference>
<dbReference type="OrthoDB" id="526647at2759"/>
<feature type="compositionally biased region" description="Gly residues" evidence="9">
    <location>
        <begin position="629"/>
        <end position="638"/>
    </location>
</feature>
<dbReference type="GO" id="GO:0046872">
    <property type="term" value="F:metal ion binding"/>
    <property type="evidence" value="ECO:0007669"/>
    <property type="project" value="UniProtKB-KW"/>
</dbReference>
<accession>A0A835SDF3</accession>
<dbReference type="PANTHER" id="PTHR47466">
    <property type="match status" value="1"/>
</dbReference>
<feature type="region of interest" description="Disordered" evidence="9">
    <location>
        <begin position="98"/>
        <end position="117"/>
    </location>
</feature>
<evidence type="ECO:0000259" key="10">
    <source>
        <dbReference type="Pfam" id="PF05572"/>
    </source>
</evidence>
<evidence type="ECO:0000256" key="4">
    <source>
        <dbReference type="ARBA" id="ARBA00022729"/>
    </source>
</evidence>
<keyword evidence="3" id="KW-0479">Metal-binding</keyword>
<evidence type="ECO:0000256" key="5">
    <source>
        <dbReference type="ARBA" id="ARBA00022801"/>
    </source>
</evidence>
<dbReference type="AlphaFoldDB" id="A0A835SDF3"/>
<gene>
    <name evidence="11" type="ORF">HYH02_015322</name>
</gene>
<evidence type="ECO:0000256" key="7">
    <source>
        <dbReference type="ARBA" id="ARBA00023049"/>
    </source>
</evidence>
<keyword evidence="7" id="KW-0482">Metalloprotease</keyword>
<dbReference type="GO" id="GO:0006508">
    <property type="term" value="P:proteolysis"/>
    <property type="evidence" value="ECO:0007669"/>
    <property type="project" value="UniProtKB-KW"/>
</dbReference>
<name>A0A835SDF3_9CHLO</name>
<evidence type="ECO:0000256" key="1">
    <source>
        <dbReference type="ARBA" id="ARBA00008721"/>
    </source>
</evidence>
<keyword evidence="4" id="KW-0732">Signal</keyword>
<feature type="region of interest" description="Disordered" evidence="9">
    <location>
        <begin position="608"/>
        <end position="643"/>
    </location>
</feature>
<feature type="domain" description="Peptidase M43 pregnancy-associated plasma-A" evidence="10">
    <location>
        <begin position="419"/>
        <end position="488"/>
    </location>
</feature>
<protein>
    <recommendedName>
        <fullName evidence="10">Peptidase M43 pregnancy-associated plasma-A domain-containing protein</fullName>
    </recommendedName>
</protein>
<keyword evidence="5" id="KW-0378">Hydrolase</keyword>